<dbReference type="Proteomes" id="UP000002709">
    <property type="component" value="Chromosome"/>
</dbReference>
<evidence type="ECO:0000256" key="6">
    <source>
        <dbReference type="SAM" id="Phobius"/>
    </source>
</evidence>
<dbReference type="KEGG" id="plt:Plut_1638"/>
<reference evidence="8" key="1">
    <citation type="submission" date="2005-08" db="EMBL/GenBank/DDBJ databases">
        <title>Complete sequence of Pelodictyon luteolum DSM 273.</title>
        <authorList>
            <consortium name="US DOE Joint Genome Institute"/>
            <person name="Copeland A."/>
            <person name="Lucas S."/>
            <person name="Lapidus A."/>
            <person name="Barry K."/>
            <person name="Detter J.C."/>
            <person name="Glavina T."/>
            <person name="Hammon N."/>
            <person name="Israni S."/>
            <person name="Pitluck S."/>
            <person name="Bryant D."/>
            <person name="Schmutz J."/>
            <person name="Larimer F."/>
            <person name="Land M."/>
            <person name="Kyrpides N."/>
            <person name="Ivanova N."/>
            <person name="Richardson P."/>
        </authorList>
    </citation>
    <scope>NUCLEOTIDE SEQUENCE [LARGE SCALE GENOMIC DNA]</scope>
    <source>
        <strain evidence="8">DSM 273 / BCRC 81028 / 2530</strain>
    </source>
</reference>
<evidence type="ECO:0000313" key="7">
    <source>
        <dbReference type="EMBL" id="ABB24492.1"/>
    </source>
</evidence>
<dbReference type="Gene3D" id="1.20.1260.100">
    <property type="entry name" value="TspO/MBR protein"/>
    <property type="match status" value="1"/>
</dbReference>
<protein>
    <submittedName>
        <fullName evidence="7">CrtK protein</fullName>
    </submittedName>
</protein>
<accession>Q3B2D9</accession>
<feature type="transmembrane region" description="Helical" evidence="6">
    <location>
        <begin position="109"/>
        <end position="126"/>
    </location>
</feature>
<dbReference type="Pfam" id="PF03073">
    <property type="entry name" value="TspO_MBR"/>
    <property type="match status" value="1"/>
</dbReference>
<organism evidence="7 8">
    <name type="scientific">Chlorobium luteolum (strain DSM 273 / BCRC 81028 / 2530)</name>
    <name type="common">Pelodictyon luteolum</name>
    <dbReference type="NCBI Taxonomy" id="319225"/>
    <lineage>
        <taxon>Bacteria</taxon>
        <taxon>Pseudomonadati</taxon>
        <taxon>Chlorobiota</taxon>
        <taxon>Chlorobiia</taxon>
        <taxon>Chlorobiales</taxon>
        <taxon>Chlorobiaceae</taxon>
        <taxon>Chlorobium/Pelodictyon group</taxon>
        <taxon>Pelodictyon</taxon>
    </lineage>
</organism>
<dbReference type="GO" id="GO:0033013">
    <property type="term" value="P:tetrapyrrole metabolic process"/>
    <property type="evidence" value="ECO:0007669"/>
    <property type="project" value="UniProtKB-ARBA"/>
</dbReference>
<dbReference type="HOGENOM" id="CLU_091805_2_0_10"/>
<evidence type="ECO:0000313" key="8">
    <source>
        <dbReference type="Proteomes" id="UP000002709"/>
    </source>
</evidence>
<evidence type="ECO:0000256" key="1">
    <source>
        <dbReference type="ARBA" id="ARBA00004141"/>
    </source>
</evidence>
<feature type="transmembrane region" description="Helical" evidence="6">
    <location>
        <begin position="138"/>
        <end position="159"/>
    </location>
</feature>
<dbReference type="EMBL" id="CP000096">
    <property type="protein sequence ID" value="ABB24492.1"/>
    <property type="molecule type" value="Genomic_DNA"/>
</dbReference>
<gene>
    <name evidence="7" type="ordered locus">Plut_1638</name>
</gene>
<dbReference type="InterPro" id="IPR038330">
    <property type="entry name" value="TspO/MBR-related_sf"/>
</dbReference>
<dbReference type="FunFam" id="1.20.1260.100:FF:000001">
    <property type="entry name" value="translocator protein 2"/>
    <property type="match status" value="1"/>
</dbReference>
<feature type="transmembrane region" description="Helical" evidence="6">
    <location>
        <begin position="79"/>
        <end position="97"/>
    </location>
</feature>
<feature type="transmembrane region" description="Helical" evidence="6">
    <location>
        <begin position="50"/>
        <end position="72"/>
    </location>
</feature>
<sequence length="160" mass="18228">MKQLNPAKTAFSIILCFLFAYGGSLFTPVPGSEWYYQTLQRPSWNPPDWLFPPVWSLLFLMMAVAFALVLSARTTSGRLPWGAISVFVAQLILNLAWSASFFGLHSPRLAFFVIILLWLMIVSTMVQFRGIVPLSSRLLVPYLLWVSFAAYLNFTIWQLN</sequence>
<keyword evidence="4 6" id="KW-1133">Transmembrane helix</keyword>
<proteinExistence type="inferred from homology"/>
<comment type="similarity">
    <text evidence="2">Belongs to the TspO/BZRP family.</text>
</comment>
<dbReference type="InterPro" id="IPR004307">
    <property type="entry name" value="TspO_MBR"/>
</dbReference>
<dbReference type="eggNOG" id="COG3476">
    <property type="taxonomic scope" value="Bacteria"/>
</dbReference>
<keyword evidence="8" id="KW-1185">Reference proteome</keyword>
<keyword evidence="3 6" id="KW-0812">Transmembrane</keyword>
<evidence type="ECO:0000256" key="2">
    <source>
        <dbReference type="ARBA" id="ARBA00007524"/>
    </source>
</evidence>
<dbReference type="STRING" id="319225.Plut_1638"/>
<dbReference type="RefSeq" id="WP_011358364.1">
    <property type="nucleotide sequence ID" value="NC_007512.1"/>
</dbReference>
<dbReference type="PIRSF" id="PIRSF005859">
    <property type="entry name" value="PBR"/>
    <property type="match status" value="1"/>
</dbReference>
<name>Q3B2D9_CHLL3</name>
<dbReference type="OrthoDB" id="9795496at2"/>
<evidence type="ECO:0000256" key="3">
    <source>
        <dbReference type="ARBA" id="ARBA00022692"/>
    </source>
</evidence>
<keyword evidence="5 6" id="KW-0472">Membrane</keyword>
<comment type="subcellular location">
    <subcellularLocation>
        <location evidence="1">Membrane</location>
        <topology evidence="1">Multi-pass membrane protein</topology>
    </subcellularLocation>
</comment>
<dbReference type="PANTHER" id="PTHR10057">
    <property type="entry name" value="PERIPHERAL-TYPE BENZODIAZEPINE RECEPTOR"/>
    <property type="match status" value="1"/>
</dbReference>
<evidence type="ECO:0000256" key="4">
    <source>
        <dbReference type="ARBA" id="ARBA00022989"/>
    </source>
</evidence>
<dbReference type="CDD" id="cd15904">
    <property type="entry name" value="TSPO_MBR"/>
    <property type="match status" value="1"/>
</dbReference>
<dbReference type="GO" id="GO:0016020">
    <property type="term" value="C:membrane"/>
    <property type="evidence" value="ECO:0007669"/>
    <property type="project" value="UniProtKB-SubCell"/>
</dbReference>
<dbReference type="AlphaFoldDB" id="Q3B2D9"/>
<dbReference type="PANTHER" id="PTHR10057:SF0">
    <property type="entry name" value="TRANSLOCATOR PROTEIN"/>
    <property type="match status" value="1"/>
</dbReference>
<evidence type="ECO:0000256" key="5">
    <source>
        <dbReference type="ARBA" id="ARBA00023136"/>
    </source>
</evidence>